<dbReference type="EMBL" id="JAFFHB010000009">
    <property type="protein sequence ID" value="KAK4662167.1"/>
    <property type="molecule type" value="Genomic_DNA"/>
</dbReference>
<proteinExistence type="predicted"/>
<keyword evidence="2" id="KW-1185">Reference proteome</keyword>
<accession>A0ABR0H2R8</accession>
<evidence type="ECO:0000313" key="2">
    <source>
        <dbReference type="Proteomes" id="UP001326199"/>
    </source>
</evidence>
<name>A0ABR0H2R8_9PEZI</name>
<sequence>MSLSGADGPFQVGGIVTYTKRRGVSSAVGTLVILWEGCMQAGLEWKSLHSLRFGVSTRVCP</sequence>
<organism evidence="1 2">
    <name type="scientific">Podospora pseudopauciseta</name>
    <dbReference type="NCBI Taxonomy" id="2093780"/>
    <lineage>
        <taxon>Eukaryota</taxon>
        <taxon>Fungi</taxon>
        <taxon>Dikarya</taxon>
        <taxon>Ascomycota</taxon>
        <taxon>Pezizomycotina</taxon>
        <taxon>Sordariomycetes</taxon>
        <taxon>Sordariomycetidae</taxon>
        <taxon>Sordariales</taxon>
        <taxon>Podosporaceae</taxon>
        <taxon>Podospora</taxon>
    </lineage>
</organism>
<evidence type="ECO:0000313" key="1">
    <source>
        <dbReference type="EMBL" id="KAK4662167.1"/>
    </source>
</evidence>
<reference evidence="1 2" key="1">
    <citation type="journal article" date="2023" name="bioRxiv">
        <title>High-quality genome assemblies of four members of thePodospora anserinaspecies complex.</title>
        <authorList>
            <person name="Ament-Velasquez S.L."/>
            <person name="Vogan A.A."/>
            <person name="Wallerman O."/>
            <person name="Hartmann F."/>
            <person name="Gautier V."/>
            <person name="Silar P."/>
            <person name="Giraud T."/>
            <person name="Johannesson H."/>
        </authorList>
    </citation>
    <scope>NUCLEOTIDE SEQUENCE [LARGE SCALE GENOMIC DNA]</scope>
    <source>
        <strain evidence="1 2">CBS 411.78</strain>
    </source>
</reference>
<dbReference type="Proteomes" id="UP001326199">
    <property type="component" value="Unassembled WGS sequence"/>
</dbReference>
<comment type="caution">
    <text evidence="1">The sequence shown here is derived from an EMBL/GenBank/DDBJ whole genome shotgun (WGS) entry which is preliminary data.</text>
</comment>
<protein>
    <submittedName>
        <fullName evidence="1">Uncharacterized protein</fullName>
    </submittedName>
</protein>
<dbReference type="GeneID" id="87926753"/>
<gene>
    <name evidence="1" type="ORF">QC763_0110590</name>
</gene>
<dbReference type="RefSeq" id="XP_062762133.1">
    <property type="nucleotide sequence ID" value="XM_062906481.1"/>
</dbReference>